<dbReference type="SUPFAM" id="SSF52799">
    <property type="entry name" value="(Phosphotyrosine protein) phosphatases II"/>
    <property type="match status" value="1"/>
</dbReference>
<keyword evidence="18" id="KW-1185">Reference proteome</keyword>
<evidence type="ECO:0000256" key="11">
    <source>
        <dbReference type="ARBA" id="ARBA00048336"/>
    </source>
</evidence>
<dbReference type="Pfam" id="PF22784">
    <property type="entry name" value="PTP-SAK"/>
    <property type="match status" value="1"/>
</dbReference>
<dbReference type="InterPro" id="IPR016130">
    <property type="entry name" value="Tyr_Pase_AS"/>
</dbReference>
<reference evidence="17 18" key="1">
    <citation type="submission" date="2024-11" db="EMBL/GenBank/DDBJ databases">
        <title>Chromosome-level genome assembly of the freshwater bivalve Anodonta woodiana.</title>
        <authorList>
            <person name="Chen X."/>
        </authorList>
    </citation>
    <scope>NUCLEOTIDE SEQUENCE [LARGE SCALE GENOMIC DNA]</scope>
    <source>
        <strain evidence="17">MN2024</strain>
        <tissue evidence="17">Gills</tissue>
    </source>
</reference>
<evidence type="ECO:0000256" key="7">
    <source>
        <dbReference type="ARBA" id="ARBA00022801"/>
    </source>
</evidence>
<dbReference type="Proteomes" id="UP001634394">
    <property type="component" value="Unassembled WGS sequence"/>
</dbReference>
<evidence type="ECO:0000256" key="12">
    <source>
        <dbReference type="ARBA" id="ARBA00053915"/>
    </source>
</evidence>
<dbReference type="GO" id="GO:0004722">
    <property type="term" value="F:protein serine/threonine phosphatase activity"/>
    <property type="evidence" value="ECO:0007669"/>
    <property type="project" value="UniProtKB-EC"/>
</dbReference>
<dbReference type="EC" id="3.1.3.48" evidence="4"/>
<dbReference type="InterPro" id="IPR050561">
    <property type="entry name" value="PTP"/>
</dbReference>
<comment type="caution">
    <text evidence="17">The sequence shown here is derived from an EMBL/GenBank/DDBJ whole genome shotgun (WGS) entry which is preliminary data.</text>
</comment>
<dbReference type="GO" id="GO:0005829">
    <property type="term" value="C:cytosol"/>
    <property type="evidence" value="ECO:0007669"/>
    <property type="project" value="UniProtKB-SubCell"/>
</dbReference>
<dbReference type="PROSITE" id="PS50056">
    <property type="entry name" value="TYR_PHOSPHATASE_2"/>
    <property type="match status" value="1"/>
</dbReference>
<evidence type="ECO:0000313" key="17">
    <source>
        <dbReference type="EMBL" id="KAL3872984.1"/>
    </source>
</evidence>
<gene>
    <name evidence="17" type="ORF">ACJMK2_036149</name>
</gene>
<dbReference type="GO" id="GO:0004725">
    <property type="term" value="F:protein tyrosine phosphatase activity"/>
    <property type="evidence" value="ECO:0007669"/>
    <property type="project" value="UniProtKB-EC"/>
</dbReference>
<dbReference type="InterPro" id="IPR057023">
    <property type="entry name" value="PTP-SAK"/>
</dbReference>
<keyword evidence="9" id="KW-0539">Nucleus</keyword>
<evidence type="ECO:0000256" key="3">
    <source>
        <dbReference type="ARBA" id="ARBA00008601"/>
    </source>
</evidence>
<dbReference type="InterPro" id="IPR029021">
    <property type="entry name" value="Prot-tyrosine_phosphatase-like"/>
</dbReference>
<accession>A0ABD3WGB4</accession>
<feature type="domain" description="Tyrosine specific protein phosphatases" evidence="16">
    <location>
        <begin position="84"/>
        <end position="152"/>
    </location>
</feature>
<name>A0ABD3WGB4_SINWO</name>
<evidence type="ECO:0000256" key="4">
    <source>
        <dbReference type="ARBA" id="ARBA00013064"/>
    </source>
</evidence>
<keyword evidence="7" id="KW-0378">Hydrolase</keyword>
<dbReference type="GO" id="GO:0005634">
    <property type="term" value="C:nucleus"/>
    <property type="evidence" value="ECO:0007669"/>
    <property type="project" value="UniProtKB-SubCell"/>
</dbReference>
<comment type="catalytic activity">
    <reaction evidence="11">
        <text>O-phospho-L-threonyl-[protein] + H2O = L-threonyl-[protein] + phosphate</text>
        <dbReference type="Rhea" id="RHEA:47004"/>
        <dbReference type="Rhea" id="RHEA-COMP:11060"/>
        <dbReference type="Rhea" id="RHEA-COMP:11605"/>
        <dbReference type="ChEBI" id="CHEBI:15377"/>
        <dbReference type="ChEBI" id="CHEBI:30013"/>
        <dbReference type="ChEBI" id="CHEBI:43474"/>
        <dbReference type="ChEBI" id="CHEBI:61977"/>
        <dbReference type="EC" id="3.1.3.16"/>
    </reaction>
</comment>
<evidence type="ECO:0000256" key="10">
    <source>
        <dbReference type="ARBA" id="ARBA00047761"/>
    </source>
</evidence>
<dbReference type="PANTHER" id="PTHR23339">
    <property type="entry name" value="TYROSINE SPECIFIC PROTEIN PHOSPHATASE AND DUAL SPECIFICITY PROTEIN PHOSPHATASE"/>
    <property type="match status" value="1"/>
</dbReference>
<evidence type="ECO:0000259" key="15">
    <source>
        <dbReference type="PROSITE" id="PS50054"/>
    </source>
</evidence>
<evidence type="ECO:0000256" key="6">
    <source>
        <dbReference type="ARBA" id="ARBA00022490"/>
    </source>
</evidence>
<evidence type="ECO:0000256" key="8">
    <source>
        <dbReference type="ARBA" id="ARBA00022912"/>
    </source>
</evidence>
<evidence type="ECO:0000313" key="18">
    <source>
        <dbReference type="Proteomes" id="UP001634394"/>
    </source>
</evidence>
<dbReference type="EMBL" id="JBJQND010000006">
    <property type="protein sequence ID" value="KAL3872984.1"/>
    <property type="molecule type" value="Genomic_DNA"/>
</dbReference>
<dbReference type="EC" id="3.1.3.16" evidence="5"/>
<evidence type="ECO:0000259" key="16">
    <source>
        <dbReference type="PROSITE" id="PS50056"/>
    </source>
</evidence>
<dbReference type="InterPro" id="IPR020422">
    <property type="entry name" value="TYR_PHOSPHATASE_DUAL_dom"/>
</dbReference>
<dbReference type="PROSITE" id="PS00383">
    <property type="entry name" value="TYR_PHOSPHATASE_1"/>
    <property type="match status" value="1"/>
</dbReference>
<comment type="similarity">
    <text evidence="3">Belongs to the protein-tyrosine phosphatase family. Non-receptor class dual specificity subfamily.</text>
</comment>
<comment type="function">
    <text evidence="12">Protein phosphatase that mediates dephosphorylation of proteins phosphorylated on Tyr and Ser/Thr residues. In vitro, it can dephosphorylate p44-ERK1 (MAPK3) but not p54 SAPK-beta (MAPK10) in vitro. Able to enhance activation of JNK and p38 (MAPK14).</text>
</comment>
<dbReference type="SMART" id="SM00195">
    <property type="entry name" value="DSPc"/>
    <property type="match status" value="1"/>
</dbReference>
<dbReference type="CDD" id="cd14504">
    <property type="entry name" value="DUSP23"/>
    <property type="match status" value="1"/>
</dbReference>
<proteinExistence type="inferred from homology"/>
<protein>
    <recommendedName>
        <fullName evidence="13">Dual specificity protein phosphatase 23</fullName>
        <ecNumber evidence="5">3.1.3.16</ecNumber>
        <ecNumber evidence="4">3.1.3.48</ecNumber>
    </recommendedName>
    <alternativeName>
        <fullName evidence="14">Low molecular mass dual specificity phosphatase 3</fullName>
    </alternativeName>
</protein>
<comment type="subcellular location">
    <subcellularLocation>
        <location evidence="2">Cytoplasm</location>
        <location evidence="2">Cytosol</location>
    </subcellularLocation>
    <subcellularLocation>
        <location evidence="1">Nucleus</location>
    </subcellularLocation>
</comment>
<evidence type="ECO:0000256" key="9">
    <source>
        <dbReference type="ARBA" id="ARBA00023242"/>
    </source>
</evidence>
<sequence>MSKTDTSKQVSPESTPPWNFSWVVDKKLCGMAFPGKHAHIHFLLKNNVRCLISLTDDMEPPVNDYPELDYLSVKIEEFSPPTLEQVEQCIAAIEKVNQEGKAVGVHCRHGFGRTGTILACYFVKTYQCCAKEAIRRICSIRPWSVETYEQEKAVKKYEVHLNIGALPLNDIAQREEQNTST</sequence>
<evidence type="ECO:0000256" key="2">
    <source>
        <dbReference type="ARBA" id="ARBA00004514"/>
    </source>
</evidence>
<keyword evidence="6" id="KW-0963">Cytoplasm</keyword>
<dbReference type="Gene3D" id="3.90.190.10">
    <property type="entry name" value="Protein tyrosine phosphatase superfamily"/>
    <property type="match status" value="1"/>
</dbReference>
<keyword evidence="8" id="KW-0904">Protein phosphatase</keyword>
<evidence type="ECO:0000256" key="5">
    <source>
        <dbReference type="ARBA" id="ARBA00013081"/>
    </source>
</evidence>
<comment type="catalytic activity">
    <reaction evidence="10">
        <text>O-phospho-L-seryl-[protein] + H2O = L-seryl-[protein] + phosphate</text>
        <dbReference type="Rhea" id="RHEA:20629"/>
        <dbReference type="Rhea" id="RHEA-COMP:9863"/>
        <dbReference type="Rhea" id="RHEA-COMP:11604"/>
        <dbReference type="ChEBI" id="CHEBI:15377"/>
        <dbReference type="ChEBI" id="CHEBI:29999"/>
        <dbReference type="ChEBI" id="CHEBI:43474"/>
        <dbReference type="ChEBI" id="CHEBI:83421"/>
        <dbReference type="EC" id="3.1.3.16"/>
    </reaction>
</comment>
<dbReference type="FunFam" id="3.90.190.10:FF:000063">
    <property type="entry name" value="Dual specificity phosphatase 23"/>
    <property type="match status" value="1"/>
</dbReference>
<evidence type="ECO:0000256" key="1">
    <source>
        <dbReference type="ARBA" id="ARBA00004123"/>
    </source>
</evidence>
<dbReference type="InterPro" id="IPR000387">
    <property type="entry name" value="Tyr_Pase_dom"/>
</dbReference>
<evidence type="ECO:0000256" key="13">
    <source>
        <dbReference type="ARBA" id="ARBA00068789"/>
    </source>
</evidence>
<evidence type="ECO:0000256" key="14">
    <source>
        <dbReference type="ARBA" id="ARBA00081937"/>
    </source>
</evidence>
<dbReference type="PROSITE" id="PS50054">
    <property type="entry name" value="TYR_PHOSPHATASE_DUAL"/>
    <property type="match status" value="1"/>
</dbReference>
<feature type="domain" description="Tyrosine-protein phosphatase" evidence="15">
    <location>
        <begin position="19"/>
        <end position="163"/>
    </location>
</feature>
<dbReference type="AlphaFoldDB" id="A0ABD3WGB4"/>
<organism evidence="17 18">
    <name type="scientific">Sinanodonta woodiana</name>
    <name type="common">Chinese pond mussel</name>
    <name type="synonym">Anodonta woodiana</name>
    <dbReference type="NCBI Taxonomy" id="1069815"/>
    <lineage>
        <taxon>Eukaryota</taxon>
        <taxon>Metazoa</taxon>
        <taxon>Spiralia</taxon>
        <taxon>Lophotrochozoa</taxon>
        <taxon>Mollusca</taxon>
        <taxon>Bivalvia</taxon>
        <taxon>Autobranchia</taxon>
        <taxon>Heteroconchia</taxon>
        <taxon>Palaeoheterodonta</taxon>
        <taxon>Unionida</taxon>
        <taxon>Unionoidea</taxon>
        <taxon>Unionidae</taxon>
        <taxon>Unioninae</taxon>
        <taxon>Sinanodonta</taxon>
    </lineage>
</organism>